<keyword evidence="11" id="KW-1185">Reference proteome</keyword>
<evidence type="ECO:0000256" key="8">
    <source>
        <dbReference type="SAM" id="SignalP"/>
    </source>
</evidence>
<comment type="similarity">
    <text evidence="1 7">Belongs to the peptidase A1 family.</text>
</comment>
<dbReference type="FunCoup" id="Q22CL2">
    <property type="interactions" value="18"/>
</dbReference>
<reference evidence="11" key="1">
    <citation type="journal article" date="2006" name="PLoS Biol.">
        <title>Macronuclear genome sequence of the ciliate Tetrahymena thermophila, a model eukaryote.</title>
        <authorList>
            <person name="Eisen J.A."/>
            <person name="Coyne R.S."/>
            <person name="Wu M."/>
            <person name="Wu D."/>
            <person name="Thiagarajan M."/>
            <person name="Wortman J.R."/>
            <person name="Badger J.H."/>
            <person name="Ren Q."/>
            <person name="Amedeo P."/>
            <person name="Jones K.M."/>
            <person name="Tallon L.J."/>
            <person name="Delcher A.L."/>
            <person name="Salzberg S.L."/>
            <person name="Silva J.C."/>
            <person name="Haas B.J."/>
            <person name="Majoros W.H."/>
            <person name="Farzad M."/>
            <person name="Carlton J.M."/>
            <person name="Smith R.K. Jr."/>
            <person name="Garg J."/>
            <person name="Pearlman R.E."/>
            <person name="Karrer K.M."/>
            <person name="Sun L."/>
            <person name="Manning G."/>
            <person name="Elde N.C."/>
            <person name="Turkewitz A.P."/>
            <person name="Asai D.J."/>
            <person name="Wilkes D.E."/>
            <person name="Wang Y."/>
            <person name="Cai H."/>
            <person name="Collins K."/>
            <person name="Stewart B.A."/>
            <person name="Lee S.R."/>
            <person name="Wilamowska K."/>
            <person name="Weinberg Z."/>
            <person name="Ruzzo W.L."/>
            <person name="Wloga D."/>
            <person name="Gaertig J."/>
            <person name="Frankel J."/>
            <person name="Tsao C.-C."/>
            <person name="Gorovsky M.A."/>
            <person name="Keeling P.J."/>
            <person name="Waller R.F."/>
            <person name="Patron N.J."/>
            <person name="Cherry J.M."/>
            <person name="Stover N.A."/>
            <person name="Krieger C.J."/>
            <person name="del Toro C."/>
            <person name="Ryder H.F."/>
            <person name="Williamson S.C."/>
            <person name="Barbeau R.A."/>
            <person name="Hamilton E.P."/>
            <person name="Orias E."/>
        </authorList>
    </citation>
    <scope>NUCLEOTIDE SEQUENCE [LARGE SCALE GENOMIC DNA]</scope>
    <source>
        <strain evidence="11">SB210</strain>
    </source>
</reference>
<dbReference type="OMA" id="SEICFGC"/>
<sequence>MKSIILILSFLCCVFSSKLISLKLNEIKFDEKTDNQYFASNMPLQHRLRHQQSFEQDNLTEIDLTDNYKSYYYVNLQIGSPPQNFKLSVDTGSSDLWVQSIDCKESSCVKHQRFNYTASNTFKKTDRNFSIHYLGGDVKGNVSQDKLTFGGFTINDYCFGMAYQSSTLFQQVSFDGILGLAFTSISSIKSPTVIDMLYQEGKISENSFSIYLSSKQNTNESELILGGFNPIYAETEFKFYPIYKDYQYVLKGNYLKFNNLKIDVSTVIIDSGTSTISGDENILGPIAQAFPSTIDCYNITGFPSIFINFDGDDYELLPEDYIYSYTYKGVLNCRLGIKYFQLKNPGQIILGDTFMRKYYTYFDKTNNRIGFAKAAQKQTVQI</sequence>
<evidence type="ECO:0000256" key="6">
    <source>
        <dbReference type="PIRSR" id="PIRSR601461-2"/>
    </source>
</evidence>
<evidence type="ECO:0000256" key="4">
    <source>
        <dbReference type="ARBA" id="ARBA00022801"/>
    </source>
</evidence>
<feature type="signal peptide" evidence="8">
    <location>
        <begin position="1"/>
        <end position="16"/>
    </location>
</feature>
<dbReference type="InterPro" id="IPR001969">
    <property type="entry name" value="Aspartic_peptidase_AS"/>
</dbReference>
<dbReference type="GO" id="GO:0006508">
    <property type="term" value="P:proteolysis"/>
    <property type="evidence" value="ECO:0007669"/>
    <property type="project" value="UniProtKB-KW"/>
</dbReference>
<dbReference type="InterPro" id="IPR033121">
    <property type="entry name" value="PEPTIDASE_A1"/>
</dbReference>
<evidence type="ECO:0000256" key="3">
    <source>
        <dbReference type="ARBA" id="ARBA00022750"/>
    </source>
</evidence>
<dbReference type="Proteomes" id="UP000009168">
    <property type="component" value="Unassembled WGS sequence"/>
</dbReference>
<dbReference type="CDD" id="cd05471">
    <property type="entry name" value="pepsin_like"/>
    <property type="match status" value="1"/>
</dbReference>
<feature type="domain" description="Peptidase A1" evidence="9">
    <location>
        <begin position="72"/>
        <end position="372"/>
    </location>
</feature>
<dbReference type="GeneID" id="7837745"/>
<dbReference type="GO" id="GO:0004190">
    <property type="term" value="F:aspartic-type endopeptidase activity"/>
    <property type="evidence" value="ECO:0007669"/>
    <property type="project" value="UniProtKB-KW"/>
</dbReference>
<dbReference type="Pfam" id="PF00026">
    <property type="entry name" value="Asp"/>
    <property type="match status" value="1"/>
</dbReference>
<dbReference type="InterPro" id="IPR021109">
    <property type="entry name" value="Peptidase_aspartic_dom_sf"/>
</dbReference>
<feature type="active site" evidence="5">
    <location>
        <position position="270"/>
    </location>
</feature>
<gene>
    <name evidence="10" type="ORF">TTHERM_01027660</name>
</gene>
<dbReference type="FunFam" id="2.40.70.10:FF:000008">
    <property type="entry name" value="Cathepsin D"/>
    <property type="match status" value="1"/>
</dbReference>
<evidence type="ECO:0000256" key="2">
    <source>
        <dbReference type="ARBA" id="ARBA00022670"/>
    </source>
</evidence>
<dbReference type="OrthoDB" id="294191at2759"/>
<protein>
    <submittedName>
        <fullName evidence="10">Eukaryotic aspartyl protease</fullName>
    </submittedName>
</protein>
<dbReference type="SUPFAM" id="SSF50630">
    <property type="entry name" value="Acid proteases"/>
    <property type="match status" value="1"/>
</dbReference>
<evidence type="ECO:0000313" key="10">
    <source>
        <dbReference type="EMBL" id="EAR83040.1"/>
    </source>
</evidence>
<dbReference type="RefSeq" id="XP_001030703.1">
    <property type="nucleotide sequence ID" value="XM_001030703.1"/>
</dbReference>
<accession>Q22CL2</accession>
<evidence type="ECO:0000256" key="7">
    <source>
        <dbReference type="RuleBase" id="RU000454"/>
    </source>
</evidence>
<name>Q22CL2_TETTS</name>
<dbReference type="KEGG" id="tet:TTHERM_01027660"/>
<dbReference type="InParanoid" id="Q22CL2"/>
<dbReference type="PANTHER" id="PTHR47966">
    <property type="entry name" value="BETA-SITE APP-CLEAVING ENZYME, ISOFORM A-RELATED"/>
    <property type="match status" value="1"/>
</dbReference>
<dbReference type="EMBL" id="GG662566">
    <property type="protein sequence ID" value="EAR83040.1"/>
    <property type="molecule type" value="Genomic_DNA"/>
</dbReference>
<keyword evidence="2 7" id="KW-0645">Protease</keyword>
<dbReference type="PANTHER" id="PTHR47966:SF51">
    <property type="entry name" value="BETA-SITE APP-CLEAVING ENZYME, ISOFORM A-RELATED"/>
    <property type="match status" value="1"/>
</dbReference>
<keyword evidence="6" id="KW-1015">Disulfide bond</keyword>
<dbReference type="PROSITE" id="PS51767">
    <property type="entry name" value="PEPTIDASE_A1"/>
    <property type="match status" value="1"/>
</dbReference>
<keyword evidence="4 7" id="KW-0378">Hydrolase</keyword>
<evidence type="ECO:0000259" key="9">
    <source>
        <dbReference type="PROSITE" id="PS51767"/>
    </source>
</evidence>
<dbReference type="PROSITE" id="PS00141">
    <property type="entry name" value="ASP_PROTEASE"/>
    <property type="match status" value="1"/>
</dbReference>
<organism evidence="10 11">
    <name type="scientific">Tetrahymena thermophila (strain SB210)</name>
    <dbReference type="NCBI Taxonomy" id="312017"/>
    <lineage>
        <taxon>Eukaryota</taxon>
        <taxon>Sar</taxon>
        <taxon>Alveolata</taxon>
        <taxon>Ciliophora</taxon>
        <taxon>Intramacronucleata</taxon>
        <taxon>Oligohymenophorea</taxon>
        <taxon>Hymenostomatida</taxon>
        <taxon>Tetrahymenina</taxon>
        <taxon>Tetrahymenidae</taxon>
        <taxon>Tetrahymena</taxon>
    </lineage>
</organism>
<dbReference type="HOGENOM" id="CLU_013253_3_0_1"/>
<evidence type="ECO:0000313" key="11">
    <source>
        <dbReference type="Proteomes" id="UP000009168"/>
    </source>
</evidence>
<feature type="active site" evidence="5">
    <location>
        <position position="90"/>
    </location>
</feature>
<feature type="disulfide bond" evidence="6">
    <location>
        <begin position="103"/>
        <end position="108"/>
    </location>
</feature>
<evidence type="ECO:0000256" key="1">
    <source>
        <dbReference type="ARBA" id="ARBA00007447"/>
    </source>
</evidence>
<dbReference type="AlphaFoldDB" id="Q22CL2"/>
<proteinExistence type="inferred from homology"/>
<dbReference type="InterPro" id="IPR001461">
    <property type="entry name" value="Aspartic_peptidase_A1"/>
</dbReference>
<evidence type="ECO:0000256" key="5">
    <source>
        <dbReference type="PIRSR" id="PIRSR601461-1"/>
    </source>
</evidence>
<keyword evidence="8" id="KW-0732">Signal</keyword>
<feature type="disulfide bond" evidence="6">
    <location>
        <begin position="296"/>
        <end position="333"/>
    </location>
</feature>
<keyword evidence="3 7" id="KW-0064">Aspartyl protease</keyword>
<dbReference type="STRING" id="312017.Q22CL2"/>
<feature type="chain" id="PRO_5004201302" evidence="8">
    <location>
        <begin position="17"/>
        <end position="382"/>
    </location>
</feature>
<dbReference type="eggNOG" id="KOG1339">
    <property type="taxonomic scope" value="Eukaryota"/>
</dbReference>
<dbReference type="Gene3D" id="2.40.70.10">
    <property type="entry name" value="Acid Proteases"/>
    <property type="match status" value="2"/>
</dbReference>
<dbReference type="InterPro" id="IPR034164">
    <property type="entry name" value="Pepsin-like_dom"/>
</dbReference>
<dbReference type="PRINTS" id="PR00792">
    <property type="entry name" value="PEPSIN"/>
</dbReference>